<keyword evidence="4" id="KW-1185">Reference proteome</keyword>
<gene>
    <name evidence="3" type="ORF">DNL40_05455</name>
</gene>
<evidence type="ECO:0000256" key="2">
    <source>
        <dbReference type="SAM" id="Phobius"/>
    </source>
</evidence>
<keyword evidence="2" id="KW-0812">Transmembrane</keyword>
<feature type="compositionally biased region" description="Pro residues" evidence="1">
    <location>
        <begin position="116"/>
        <end position="126"/>
    </location>
</feature>
<feature type="transmembrane region" description="Helical" evidence="2">
    <location>
        <begin position="65"/>
        <end position="85"/>
    </location>
</feature>
<sequence length="133" mass="14359">MSGYVFALTMCVLLVVFLLQLLRRRWIREKYAGIWIVLAVGVAVLGAFPQLAVRVSRLAGVEVPANLVFATAIVTLLVVCIQLSVGVSQLDEKVRTLTEEVAILRLQVEASTLRPPADPAGVPPRPGADEQLG</sequence>
<keyword evidence="2" id="KW-0472">Membrane</keyword>
<organism evidence="3 4">
    <name type="scientific">Xylanimonas oleitrophica</name>
    <dbReference type="NCBI Taxonomy" id="2607479"/>
    <lineage>
        <taxon>Bacteria</taxon>
        <taxon>Bacillati</taxon>
        <taxon>Actinomycetota</taxon>
        <taxon>Actinomycetes</taxon>
        <taxon>Micrococcales</taxon>
        <taxon>Promicromonosporaceae</taxon>
        <taxon>Xylanimonas</taxon>
    </lineage>
</organism>
<evidence type="ECO:0000313" key="3">
    <source>
        <dbReference type="EMBL" id="PZR54343.1"/>
    </source>
</evidence>
<dbReference type="AlphaFoldDB" id="A0A2W5WUP7"/>
<dbReference type="InterPro" id="IPR019277">
    <property type="entry name" value="DUF2304"/>
</dbReference>
<name>A0A2W5WUP7_9MICO</name>
<protein>
    <submittedName>
        <fullName evidence="3">DUF2304 domain-containing protein</fullName>
    </submittedName>
</protein>
<dbReference type="RefSeq" id="WP_111250200.1">
    <property type="nucleotide sequence ID" value="NZ_QKWH01000002.1"/>
</dbReference>
<accession>A0A2W5WUP7</accession>
<feature type="transmembrane region" description="Helical" evidence="2">
    <location>
        <begin position="6"/>
        <end position="22"/>
    </location>
</feature>
<dbReference type="Proteomes" id="UP000248783">
    <property type="component" value="Unassembled WGS sequence"/>
</dbReference>
<reference evidence="3 4" key="1">
    <citation type="submission" date="2018-06" db="EMBL/GenBank/DDBJ databases">
        <title>Whole genome sequencing of a novel hydrocarbon degrading bacterial strain, PW21 isolated from oil contaminated produced water sample.</title>
        <authorList>
            <person name="Nagkirti P."/>
            <person name="Shaikh A."/>
            <person name="Gowdaman V."/>
            <person name="Engineer A.E."/>
            <person name="Dagar S."/>
            <person name="Dhakephalkar P.K."/>
        </authorList>
    </citation>
    <scope>NUCLEOTIDE SEQUENCE [LARGE SCALE GENOMIC DNA]</scope>
    <source>
        <strain evidence="3 4">PW21</strain>
    </source>
</reference>
<proteinExistence type="predicted"/>
<evidence type="ECO:0000313" key="4">
    <source>
        <dbReference type="Proteomes" id="UP000248783"/>
    </source>
</evidence>
<feature type="transmembrane region" description="Helical" evidence="2">
    <location>
        <begin position="34"/>
        <end position="53"/>
    </location>
</feature>
<comment type="caution">
    <text evidence="3">The sequence shown here is derived from an EMBL/GenBank/DDBJ whole genome shotgun (WGS) entry which is preliminary data.</text>
</comment>
<evidence type="ECO:0000256" key="1">
    <source>
        <dbReference type="SAM" id="MobiDB-lite"/>
    </source>
</evidence>
<dbReference type="Pfam" id="PF10066">
    <property type="entry name" value="DUF2304"/>
    <property type="match status" value="1"/>
</dbReference>
<feature type="region of interest" description="Disordered" evidence="1">
    <location>
        <begin position="114"/>
        <end position="133"/>
    </location>
</feature>
<dbReference type="EMBL" id="QKWH01000002">
    <property type="protein sequence ID" value="PZR54343.1"/>
    <property type="molecule type" value="Genomic_DNA"/>
</dbReference>
<keyword evidence="2" id="KW-1133">Transmembrane helix</keyword>